<comment type="caution">
    <text evidence="1">The sequence shown here is derived from an EMBL/GenBank/DDBJ whole genome shotgun (WGS) entry which is preliminary data.</text>
</comment>
<proteinExistence type="predicted"/>
<evidence type="ECO:0000313" key="1">
    <source>
        <dbReference type="EMBL" id="HHY28728.1"/>
    </source>
</evidence>
<gene>
    <name evidence="1" type="ORF">GX523_18680</name>
</gene>
<name>A0A7C6Z6Y9_9FIRM</name>
<reference evidence="1 2" key="1">
    <citation type="journal article" date="2020" name="Biotechnol. Biofuels">
        <title>New insights from the biogas microbiome by comprehensive genome-resolved metagenomics of nearly 1600 species originating from multiple anaerobic digesters.</title>
        <authorList>
            <person name="Campanaro S."/>
            <person name="Treu L."/>
            <person name="Rodriguez-R L.M."/>
            <person name="Kovalovszki A."/>
            <person name="Ziels R.M."/>
            <person name="Maus I."/>
            <person name="Zhu X."/>
            <person name="Kougias P.G."/>
            <person name="Basile A."/>
            <person name="Luo G."/>
            <person name="Schluter A."/>
            <person name="Konstantinidis K.T."/>
            <person name="Angelidaki I."/>
        </authorList>
    </citation>
    <scope>NUCLEOTIDE SEQUENCE [LARGE SCALE GENOMIC DNA]</scope>
    <source>
        <strain evidence="1">AS05jafATM_4</strain>
    </source>
</reference>
<protein>
    <recommendedName>
        <fullName evidence="3">Transposase</fullName>
    </recommendedName>
</protein>
<dbReference type="Proteomes" id="UP000553059">
    <property type="component" value="Unassembled WGS sequence"/>
</dbReference>
<evidence type="ECO:0000313" key="2">
    <source>
        <dbReference type="Proteomes" id="UP000553059"/>
    </source>
</evidence>
<dbReference type="AlphaFoldDB" id="A0A7C6Z6Y9"/>
<evidence type="ECO:0008006" key="3">
    <source>
        <dbReference type="Google" id="ProtNLM"/>
    </source>
</evidence>
<accession>A0A7C6Z6Y9</accession>
<dbReference type="EMBL" id="DUTF01000396">
    <property type="protein sequence ID" value="HHY28728.1"/>
    <property type="molecule type" value="Genomic_DNA"/>
</dbReference>
<sequence length="73" mass="8169">MYRRMVTTRFIALFASGCQKLRIAFALAILRHRKGQLKKQADTITKLTVAITAVLNHTLPKQQIYLPVCLAGG</sequence>
<organism evidence="1 2">
    <name type="scientific">Desulfitobacterium dehalogenans</name>
    <dbReference type="NCBI Taxonomy" id="36854"/>
    <lineage>
        <taxon>Bacteria</taxon>
        <taxon>Bacillati</taxon>
        <taxon>Bacillota</taxon>
        <taxon>Clostridia</taxon>
        <taxon>Eubacteriales</taxon>
        <taxon>Desulfitobacteriaceae</taxon>
        <taxon>Desulfitobacterium</taxon>
    </lineage>
</organism>